<organism evidence="2 3">
    <name type="scientific">Haematobacter massiliensis</name>
    <dbReference type="NCBI Taxonomy" id="195105"/>
    <lineage>
        <taxon>Bacteria</taxon>
        <taxon>Pseudomonadati</taxon>
        <taxon>Pseudomonadota</taxon>
        <taxon>Alphaproteobacteria</taxon>
        <taxon>Rhodobacterales</taxon>
        <taxon>Paracoccaceae</taxon>
        <taxon>Haematobacter</taxon>
    </lineage>
</organism>
<dbReference type="GO" id="GO:0016740">
    <property type="term" value="F:transferase activity"/>
    <property type="evidence" value="ECO:0007669"/>
    <property type="project" value="UniProtKB-KW"/>
</dbReference>
<dbReference type="SMART" id="SM00450">
    <property type="entry name" value="RHOD"/>
    <property type="match status" value="2"/>
</dbReference>
<dbReference type="InterPro" id="IPR051126">
    <property type="entry name" value="Thiosulfate_sulfurtransferase"/>
</dbReference>
<keyword evidence="2" id="KW-0808">Transferase</keyword>
<dbReference type="RefSeq" id="WP_035711749.1">
    <property type="nucleotide sequence ID" value="NZ_CAMIFG010000107.1"/>
</dbReference>
<keyword evidence="1" id="KW-0677">Repeat</keyword>
<dbReference type="eggNOG" id="COG2897">
    <property type="taxonomic scope" value="Bacteria"/>
</dbReference>
<comment type="caution">
    <text evidence="2">The sequence shown here is derived from an EMBL/GenBank/DDBJ whole genome shotgun (WGS) entry which is preliminary data.</text>
</comment>
<dbReference type="InterPro" id="IPR001763">
    <property type="entry name" value="Rhodanese-like_dom"/>
</dbReference>
<reference evidence="2 3" key="1">
    <citation type="submission" date="2014-03" db="EMBL/GenBank/DDBJ databases">
        <title>Genome of Haematobacter massiliensis CCUG 47968.</title>
        <authorList>
            <person name="Wang D."/>
            <person name="Wang G."/>
        </authorList>
    </citation>
    <scope>NUCLEOTIDE SEQUENCE [LARGE SCALE GENOMIC DNA]</scope>
    <source>
        <strain evidence="2 3">CCUG 47968</strain>
    </source>
</reference>
<evidence type="ECO:0000313" key="2">
    <source>
        <dbReference type="EMBL" id="KFI28726.1"/>
    </source>
</evidence>
<evidence type="ECO:0000313" key="3">
    <source>
        <dbReference type="Proteomes" id="UP000028826"/>
    </source>
</evidence>
<proteinExistence type="predicted"/>
<dbReference type="STRING" id="195105.CN97_18455"/>
<dbReference type="CDD" id="cd01448">
    <property type="entry name" value="TST_Repeat_1"/>
    <property type="match status" value="1"/>
</dbReference>
<dbReference type="SUPFAM" id="SSF52821">
    <property type="entry name" value="Rhodanese/Cell cycle control phosphatase"/>
    <property type="match status" value="2"/>
</dbReference>
<dbReference type="InterPro" id="IPR036873">
    <property type="entry name" value="Rhodanese-like_dom_sf"/>
</dbReference>
<dbReference type="PANTHER" id="PTHR43855">
    <property type="entry name" value="THIOSULFATE SULFURTRANSFERASE"/>
    <property type="match status" value="1"/>
</dbReference>
<name>A0A086Y376_9RHOB</name>
<evidence type="ECO:0000256" key="1">
    <source>
        <dbReference type="ARBA" id="ARBA00022737"/>
    </source>
</evidence>
<dbReference type="Pfam" id="PF00581">
    <property type="entry name" value="Rhodanese"/>
    <property type="match status" value="2"/>
</dbReference>
<sequence length="311" mass="32777">MKLFSLTALAAIGWAAIATAETPAFGPLVTPAELNTALAGADAPTVLDIREAAAYGQGHIPGAISAPYALFRGPAENPGQLVPENVLEDRFRALGLKKDHPLVVVHQGKDDSDFGAAARVYWTLKSSGISPLAILNGGQGAWAAEGLPLETRANTPTPSDIEITFSHRWLADAQDVAAIVDGKQSARLIDARPPAFFNGDQAHPQMTRPGTLPGAENVSHSVWFDGPTTVTTAAGAEAVLQKLGLKQDEEIVAFCNTGHWAATDWFALSELAGLPDVKLYPDSMVGWSQGGGAMENTPGLLQNLMNQIRSK</sequence>
<dbReference type="OrthoDB" id="9781034at2"/>
<dbReference type="AlphaFoldDB" id="A0A086Y376"/>
<dbReference type="PANTHER" id="PTHR43855:SF1">
    <property type="entry name" value="THIOSULFATE SULFURTRANSFERASE"/>
    <property type="match status" value="1"/>
</dbReference>
<accession>A0A086Y376</accession>
<keyword evidence="3" id="KW-1185">Reference proteome</keyword>
<gene>
    <name evidence="2" type="ORF">CN97_18455</name>
</gene>
<dbReference type="Gene3D" id="3.40.250.10">
    <property type="entry name" value="Rhodanese-like domain"/>
    <property type="match status" value="2"/>
</dbReference>
<dbReference type="Proteomes" id="UP000028826">
    <property type="component" value="Unassembled WGS sequence"/>
</dbReference>
<protein>
    <submittedName>
        <fullName evidence="2">Sulfurtransferase</fullName>
    </submittedName>
</protein>
<dbReference type="PROSITE" id="PS50206">
    <property type="entry name" value="RHODANESE_3"/>
    <property type="match status" value="2"/>
</dbReference>
<dbReference type="EMBL" id="JGYG01000007">
    <property type="protein sequence ID" value="KFI28726.1"/>
    <property type="molecule type" value="Genomic_DNA"/>
</dbReference>